<dbReference type="Proteomes" id="UP000033441">
    <property type="component" value="Unassembled WGS sequence"/>
</dbReference>
<name>A0A0F3NBD8_ANAPH</name>
<reference evidence="1 2" key="1">
    <citation type="submission" date="2015-02" db="EMBL/GenBank/DDBJ databases">
        <title>Genome Sequencing of Rickettsiales.</title>
        <authorList>
            <person name="Daugherty S.C."/>
            <person name="Su Q."/>
            <person name="Abolude K."/>
            <person name="Beier-Sexton M."/>
            <person name="Carlyon J.A."/>
            <person name="Carter R."/>
            <person name="Day N.P."/>
            <person name="Dumler S.J."/>
            <person name="Dyachenko V."/>
            <person name="Godinez A."/>
            <person name="Kurtti T.J."/>
            <person name="Lichay M."/>
            <person name="Mullins K.E."/>
            <person name="Ott S."/>
            <person name="Pappas-Brown V."/>
            <person name="Paris D.H."/>
            <person name="Patel P."/>
            <person name="Richards A.L."/>
            <person name="Sadzewicz L."/>
            <person name="Sears K."/>
            <person name="Seidman D."/>
            <person name="Sengamalay N."/>
            <person name="Stenos J."/>
            <person name="Tallon L.J."/>
            <person name="Vincent G."/>
            <person name="Fraser C.M."/>
            <person name="Munderloh U."/>
            <person name="Dunning-Hotopp J.C."/>
        </authorList>
    </citation>
    <scope>NUCLEOTIDE SEQUENCE [LARGE SCALE GENOMIC DNA]</scope>
    <source>
        <strain evidence="1 2">ApMUC09</strain>
    </source>
</reference>
<proteinExistence type="predicted"/>
<dbReference type="EMBL" id="LANV01000001">
    <property type="protein sequence ID" value="KJV65032.1"/>
    <property type="molecule type" value="Genomic_DNA"/>
</dbReference>
<dbReference type="AlphaFoldDB" id="A0A0F3NBD8"/>
<accession>A0A0F3NBD8</accession>
<gene>
    <name evidence="1" type="ORF">APHMUC_1381</name>
</gene>
<protein>
    <submittedName>
        <fullName evidence="1">Uncharacterized protein</fullName>
    </submittedName>
</protein>
<comment type="caution">
    <text evidence="1">The sequence shown here is derived from an EMBL/GenBank/DDBJ whole genome shotgun (WGS) entry which is preliminary data.</text>
</comment>
<evidence type="ECO:0000313" key="1">
    <source>
        <dbReference type="EMBL" id="KJV65032.1"/>
    </source>
</evidence>
<sequence>MLDEVHENSTARPSGLSRNTALQNLAQVGLLFVFKVLF</sequence>
<organism evidence="1 2">
    <name type="scientific">Anaplasma phagocytophilum str. ApMUC09</name>
    <dbReference type="NCBI Taxonomy" id="1359152"/>
    <lineage>
        <taxon>Bacteria</taxon>
        <taxon>Pseudomonadati</taxon>
        <taxon>Pseudomonadota</taxon>
        <taxon>Alphaproteobacteria</taxon>
        <taxon>Rickettsiales</taxon>
        <taxon>Anaplasmataceae</taxon>
        <taxon>Anaplasma</taxon>
        <taxon>phagocytophilum group</taxon>
    </lineage>
</organism>
<evidence type="ECO:0000313" key="2">
    <source>
        <dbReference type="Proteomes" id="UP000033441"/>
    </source>
</evidence>